<dbReference type="AlphaFoldDB" id="A0A5N5WHQ2"/>
<protein>
    <submittedName>
        <fullName evidence="1">Uncharacterized protein</fullName>
    </submittedName>
</protein>
<organism evidence="1 2">
    <name type="scientific">Aspergillus leporis</name>
    <dbReference type="NCBI Taxonomy" id="41062"/>
    <lineage>
        <taxon>Eukaryota</taxon>
        <taxon>Fungi</taxon>
        <taxon>Dikarya</taxon>
        <taxon>Ascomycota</taxon>
        <taxon>Pezizomycotina</taxon>
        <taxon>Eurotiomycetes</taxon>
        <taxon>Eurotiomycetidae</taxon>
        <taxon>Eurotiales</taxon>
        <taxon>Aspergillaceae</taxon>
        <taxon>Aspergillus</taxon>
        <taxon>Aspergillus subgen. Circumdati</taxon>
    </lineage>
</organism>
<evidence type="ECO:0000313" key="2">
    <source>
        <dbReference type="Proteomes" id="UP000326565"/>
    </source>
</evidence>
<dbReference type="EMBL" id="ML732638">
    <property type="protein sequence ID" value="KAB8067047.1"/>
    <property type="molecule type" value="Genomic_DNA"/>
</dbReference>
<proteinExistence type="predicted"/>
<name>A0A5N5WHQ2_9EURO</name>
<evidence type="ECO:0000313" key="1">
    <source>
        <dbReference type="EMBL" id="KAB8067047.1"/>
    </source>
</evidence>
<dbReference type="Proteomes" id="UP000326565">
    <property type="component" value="Unassembled WGS sequence"/>
</dbReference>
<reference evidence="1 2" key="1">
    <citation type="submission" date="2019-04" db="EMBL/GenBank/DDBJ databases">
        <title>Friends and foes A comparative genomics study of 23 Aspergillus species from section Flavi.</title>
        <authorList>
            <consortium name="DOE Joint Genome Institute"/>
            <person name="Kjaerbolling I."/>
            <person name="Vesth T."/>
            <person name="Frisvad J.C."/>
            <person name="Nybo J.L."/>
            <person name="Theobald S."/>
            <person name="Kildgaard S."/>
            <person name="Isbrandt T."/>
            <person name="Kuo A."/>
            <person name="Sato A."/>
            <person name="Lyhne E.K."/>
            <person name="Kogle M.E."/>
            <person name="Wiebenga A."/>
            <person name="Kun R.S."/>
            <person name="Lubbers R.J."/>
            <person name="Makela M.R."/>
            <person name="Barry K."/>
            <person name="Chovatia M."/>
            <person name="Clum A."/>
            <person name="Daum C."/>
            <person name="Haridas S."/>
            <person name="He G."/>
            <person name="LaButti K."/>
            <person name="Lipzen A."/>
            <person name="Mondo S."/>
            <person name="Riley R."/>
            <person name="Salamov A."/>
            <person name="Simmons B.A."/>
            <person name="Magnuson J.K."/>
            <person name="Henrissat B."/>
            <person name="Mortensen U.H."/>
            <person name="Larsen T.O."/>
            <person name="Devries R.P."/>
            <person name="Grigoriev I.V."/>
            <person name="Machida M."/>
            <person name="Baker S.E."/>
            <person name="Andersen M.R."/>
        </authorList>
    </citation>
    <scope>NUCLEOTIDE SEQUENCE [LARGE SCALE GENOMIC DNA]</scope>
    <source>
        <strain evidence="1 2">CBS 151.66</strain>
    </source>
</reference>
<accession>A0A5N5WHQ2</accession>
<sequence length="91" mass="10339">MRTNGYRAGYIENSSAPGGVKFESTGFSVKSCESEYHFMVFAPKPAFTAPCTRDDMVEWARRWSGYEVLDDEKEYYMDLTRTAESGEGLKV</sequence>
<keyword evidence="2" id="KW-1185">Reference proteome</keyword>
<gene>
    <name evidence="1" type="ORF">BDV29DRAFT_186892</name>
</gene>
<dbReference type="OrthoDB" id="4378110at2759"/>